<gene>
    <name evidence="1" type="ORF">KIN20_001091</name>
</gene>
<name>A0AAD5QGP9_PARTN</name>
<organism evidence="1 2">
    <name type="scientific">Parelaphostrongylus tenuis</name>
    <name type="common">Meningeal worm</name>
    <dbReference type="NCBI Taxonomy" id="148309"/>
    <lineage>
        <taxon>Eukaryota</taxon>
        <taxon>Metazoa</taxon>
        <taxon>Ecdysozoa</taxon>
        <taxon>Nematoda</taxon>
        <taxon>Chromadorea</taxon>
        <taxon>Rhabditida</taxon>
        <taxon>Rhabditina</taxon>
        <taxon>Rhabditomorpha</taxon>
        <taxon>Strongyloidea</taxon>
        <taxon>Metastrongylidae</taxon>
        <taxon>Parelaphostrongylus</taxon>
    </lineage>
</organism>
<proteinExistence type="predicted"/>
<keyword evidence="2" id="KW-1185">Reference proteome</keyword>
<dbReference type="EMBL" id="JAHQIW010000158">
    <property type="protein sequence ID" value="KAJ1346331.1"/>
    <property type="molecule type" value="Genomic_DNA"/>
</dbReference>
<protein>
    <submittedName>
        <fullName evidence="1">Uncharacterized protein</fullName>
    </submittedName>
</protein>
<comment type="caution">
    <text evidence="1">The sequence shown here is derived from an EMBL/GenBank/DDBJ whole genome shotgun (WGS) entry which is preliminary data.</text>
</comment>
<evidence type="ECO:0000313" key="1">
    <source>
        <dbReference type="EMBL" id="KAJ1346331.1"/>
    </source>
</evidence>
<evidence type="ECO:0000313" key="2">
    <source>
        <dbReference type="Proteomes" id="UP001196413"/>
    </source>
</evidence>
<dbReference type="AlphaFoldDB" id="A0AAD5QGP9"/>
<accession>A0AAD5QGP9</accession>
<sequence length="91" mass="10410">MNTREKNLKWENETSTDTFLSDSCPRHVSSMKKAPRATFEPLKEATDQTDPKRAHLSDSTALLELCYGAETRADTPQDSYEQLTERLNDVF</sequence>
<dbReference type="Proteomes" id="UP001196413">
    <property type="component" value="Unassembled WGS sequence"/>
</dbReference>
<reference evidence="1" key="1">
    <citation type="submission" date="2021-06" db="EMBL/GenBank/DDBJ databases">
        <title>Parelaphostrongylus tenuis whole genome reference sequence.</title>
        <authorList>
            <person name="Garwood T.J."/>
            <person name="Larsen P.A."/>
            <person name="Fountain-Jones N.M."/>
            <person name="Garbe J.R."/>
            <person name="Macchietto M.G."/>
            <person name="Kania S.A."/>
            <person name="Gerhold R.W."/>
            <person name="Richards J.E."/>
            <person name="Wolf T.M."/>
        </authorList>
    </citation>
    <scope>NUCLEOTIDE SEQUENCE</scope>
    <source>
        <strain evidence="1">MNPRO001-30</strain>
        <tissue evidence="1">Meninges</tissue>
    </source>
</reference>